<dbReference type="InterPro" id="IPR039315">
    <property type="entry name" value="CheW"/>
</dbReference>
<dbReference type="PANTHER" id="PTHR22617">
    <property type="entry name" value="CHEMOTAXIS SENSOR HISTIDINE KINASE-RELATED"/>
    <property type="match status" value="1"/>
</dbReference>
<dbReference type="InterPro" id="IPR002545">
    <property type="entry name" value="CheW-lke_dom"/>
</dbReference>
<dbReference type="AlphaFoldDB" id="A0A645HLB5"/>
<dbReference type="PROSITE" id="PS50851">
    <property type="entry name" value="CHEW"/>
    <property type="match status" value="1"/>
</dbReference>
<dbReference type="GO" id="GO:0005829">
    <property type="term" value="C:cytosol"/>
    <property type="evidence" value="ECO:0007669"/>
    <property type="project" value="TreeGrafter"/>
</dbReference>
<comment type="caution">
    <text evidence="2">The sequence shown here is derived from an EMBL/GenBank/DDBJ whole genome shotgun (WGS) entry which is preliminary data.</text>
</comment>
<gene>
    <name evidence="2" type="primary">cheW_44</name>
    <name evidence="2" type="ORF">SDC9_187319</name>
</gene>
<dbReference type="InterPro" id="IPR036061">
    <property type="entry name" value="CheW-like_dom_sf"/>
</dbReference>
<dbReference type="Pfam" id="PF01584">
    <property type="entry name" value="CheW"/>
    <property type="match status" value="1"/>
</dbReference>
<feature type="domain" description="CheW-like" evidence="1">
    <location>
        <begin position="1"/>
        <end position="109"/>
    </location>
</feature>
<dbReference type="EMBL" id="VSSQ01095814">
    <property type="protein sequence ID" value="MPN39787.1"/>
    <property type="molecule type" value="Genomic_DNA"/>
</dbReference>
<accession>A0A645HLB5</accession>
<evidence type="ECO:0000313" key="2">
    <source>
        <dbReference type="EMBL" id="MPN39787.1"/>
    </source>
</evidence>
<sequence length="116" mass="12883">MLEMPDYVKGIINLRGKIIPVMDIRLRFGKPEKDYNDKTCVIVIDLGEVSIGVIVDSVSEVLTIPDEDIVERPGISSRASRGYINNIGKIGEKVVLLIDCDKLLNEEELDIVSAQL</sequence>
<organism evidence="2">
    <name type="scientific">bioreactor metagenome</name>
    <dbReference type="NCBI Taxonomy" id="1076179"/>
    <lineage>
        <taxon>unclassified sequences</taxon>
        <taxon>metagenomes</taxon>
        <taxon>ecological metagenomes</taxon>
    </lineage>
</organism>
<name>A0A645HLB5_9ZZZZ</name>
<dbReference type="Gene3D" id="2.40.50.180">
    <property type="entry name" value="CheA-289, Domain 4"/>
    <property type="match status" value="1"/>
</dbReference>
<evidence type="ECO:0000259" key="1">
    <source>
        <dbReference type="PROSITE" id="PS50851"/>
    </source>
</evidence>
<protein>
    <submittedName>
        <fullName evidence="2">Chemotaxis protein CheW</fullName>
    </submittedName>
</protein>
<dbReference type="GO" id="GO:0006935">
    <property type="term" value="P:chemotaxis"/>
    <property type="evidence" value="ECO:0007669"/>
    <property type="project" value="InterPro"/>
</dbReference>
<dbReference type="SUPFAM" id="SSF50341">
    <property type="entry name" value="CheW-like"/>
    <property type="match status" value="1"/>
</dbReference>
<dbReference type="SMART" id="SM00260">
    <property type="entry name" value="CheW"/>
    <property type="match status" value="1"/>
</dbReference>
<reference evidence="2" key="1">
    <citation type="submission" date="2019-08" db="EMBL/GenBank/DDBJ databases">
        <authorList>
            <person name="Kucharzyk K."/>
            <person name="Murdoch R.W."/>
            <person name="Higgins S."/>
            <person name="Loffler F."/>
        </authorList>
    </citation>
    <scope>NUCLEOTIDE SEQUENCE</scope>
</reference>
<proteinExistence type="predicted"/>
<dbReference type="PANTHER" id="PTHR22617:SF23">
    <property type="entry name" value="CHEMOTAXIS PROTEIN CHEW"/>
    <property type="match status" value="1"/>
</dbReference>
<dbReference type="GO" id="GO:0007165">
    <property type="term" value="P:signal transduction"/>
    <property type="evidence" value="ECO:0007669"/>
    <property type="project" value="InterPro"/>
</dbReference>